<dbReference type="InterPro" id="IPR011990">
    <property type="entry name" value="TPR-like_helical_dom_sf"/>
</dbReference>
<reference evidence="2 3" key="1">
    <citation type="submission" date="2019-08" db="EMBL/GenBank/DDBJ databases">
        <authorList>
            <person name="Liang Q."/>
        </authorList>
    </citation>
    <scope>NUCLEOTIDE SEQUENCE [LARGE SCALE GENOMIC DNA]</scope>
    <source>
        <strain evidence="2 3">V1718</strain>
    </source>
</reference>
<dbReference type="KEGG" id="bbae:FRD01_11670"/>
<feature type="signal peptide" evidence="1">
    <location>
        <begin position="1"/>
        <end position="22"/>
    </location>
</feature>
<evidence type="ECO:0008006" key="4">
    <source>
        <dbReference type="Google" id="ProtNLM"/>
    </source>
</evidence>
<dbReference type="AlphaFoldDB" id="A0A5B8XRF4"/>
<protein>
    <recommendedName>
        <fullName evidence="4">Tetratricopeptide repeat protein</fullName>
    </recommendedName>
</protein>
<organism evidence="2 3">
    <name type="scientific">Microvenator marinus</name>
    <dbReference type="NCBI Taxonomy" id="2600177"/>
    <lineage>
        <taxon>Bacteria</taxon>
        <taxon>Deltaproteobacteria</taxon>
        <taxon>Bradymonadales</taxon>
        <taxon>Microvenatoraceae</taxon>
        <taxon>Microvenator</taxon>
    </lineage>
</organism>
<dbReference type="SUPFAM" id="SSF48452">
    <property type="entry name" value="TPR-like"/>
    <property type="match status" value="1"/>
</dbReference>
<evidence type="ECO:0000256" key="1">
    <source>
        <dbReference type="SAM" id="SignalP"/>
    </source>
</evidence>
<keyword evidence="3" id="KW-1185">Reference proteome</keyword>
<dbReference type="NCBIfam" id="NF038353">
    <property type="entry name" value="FxLYD_dom"/>
    <property type="match status" value="1"/>
</dbReference>
<dbReference type="Proteomes" id="UP000321595">
    <property type="component" value="Chromosome"/>
</dbReference>
<sequence>MKSFVLLGLGLLVFGLGTPAAAMTSAQKSKVLGWTATGNEIVVEREHLGQLMVDDVAQEFYFETTSTYRAKDGSQLLTYRRGELSGPKHPVWEGAKEAGQLDKFLETAGLMQAQESWLSPDQKSLLALTERTTFSEESRCEVHQRVVLMRPDEAKLYVVHDQVARGEHSASRDLATCPQVKVRAFWHPSSKLWVLERERTRPDYKWTLIPGSLESLEEYADSTFVTSHFNRDLVMSKLEDGVVKDALRDTFNGQLKSGLSKIAQDPSGSKSKVLLMALLFALDQNADPAKKLLKDRSLRELSFLEEGLKAAVQTAVGDVKAATKTINALVKSASSWEELAAVAGVFSLVDLNVSNEIYVHALSHETAAEADTNRAYTAMIQGLIEAGQLNAAQSLIDKLDSLDSAQKLLMVSLNLAYKRPQLARETLETILAAEPGRCAAWAASARMAAMERRMGDALEHYRAAATCNPLLVDASFYVADLELRRGDLKLGKVYLQKFIDHTIGRKSDLARQVRLEWAQQGLKRLEHQGAVLLTTSCFPSNTRTVCQGTVFNTSEETLNAVEARVSAKDKRGRLKTLGSASVDELAPGATATLSVMVDEEPTVMSVGRDPAEHKTNEVDIL</sequence>
<evidence type="ECO:0000313" key="3">
    <source>
        <dbReference type="Proteomes" id="UP000321595"/>
    </source>
</evidence>
<accession>A0A5B8XRF4</accession>
<evidence type="ECO:0000313" key="2">
    <source>
        <dbReference type="EMBL" id="QED27881.1"/>
    </source>
</evidence>
<dbReference type="InterPro" id="IPR047676">
    <property type="entry name" value="FxLYD_dom"/>
</dbReference>
<name>A0A5B8XRF4_9DELT</name>
<feature type="chain" id="PRO_5022885273" description="Tetratricopeptide repeat protein" evidence="1">
    <location>
        <begin position="23"/>
        <end position="621"/>
    </location>
</feature>
<proteinExistence type="predicted"/>
<gene>
    <name evidence="2" type="ORF">FRD01_11670</name>
</gene>
<dbReference type="Gene3D" id="1.25.40.10">
    <property type="entry name" value="Tetratricopeptide repeat domain"/>
    <property type="match status" value="1"/>
</dbReference>
<dbReference type="EMBL" id="CP042467">
    <property type="protein sequence ID" value="QED27881.1"/>
    <property type="molecule type" value="Genomic_DNA"/>
</dbReference>
<keyword evidence="1" id="KW-0732">Signal</keyword>
<dbReference type="RefSeq" id="WP_146959818.1">
    <property type="nucleotide sequence ID" value="NZ_CP042467.1"/>
</dbReference>